<proteinExistence type="predicted"/>
<dbReference type="Pfam" id="PF08534">
    <property type="entry name" value="Redoxin"/>
    <property type="match status" value="1"/>
</dbReference>
<dbReference type="SUPFAM" id="SSF52833">
    <property type="entry name" value="Thioredoxin-like"/>
    <property type="match status" value="1"/>
</dbReference>
<dbReference type="PROSITE" id="PS00194">
    <property type="entry name" value="THIOREDOXIN_1"/>
    <property type="match status" value="1"/>
</dbReference>
<dbReference type="InterPro" id="IPR013766">
    <property type="entry name" value="Thioredoxin_domain"/>
</dbReference>
<keyword evidence="2" id="KW-0201">Cytochrome c-type biogenesis</keyword>
<evidence type="ECO:0000313" key="7">
    <source>
        <dbReference type="Proteomes" id="UP000679220"/>
    </source>
</evidence>
<dbReference type="PANTHER" id="PTHR42852:SF6">
    <property type="entry name" value="THIOL:DISULFIDE INTERCHANGE PROTEIN DSBE"/>
    <property type="match status" value="1"/>
</dbReference>
<reference evidence="6" key="2">
    <citation type="submission" date="2021-04" db="EMBL/GenBank/DDBJ databases">
        <authorList>
            <person name="Zhang T."/>
            <person name="Zhang Y."/>
            <person name="Lu D."/>
            <person name="Zuo D."/>
            <person name="Du Z."/>
        </authorList>
    </citation>
    <scope>NUCLEOTIDE SEQUENCE</scope>
    <source>
        <strain evidence="6">JR1</strain>
    </source>
</reference>
<dbReference type="GO" id="GO:0017004">
    <property type="term" value="P:cytochrome complex assembly"/>
    <property type="evidence" value="ECO:0007669"/>
    <property type="project" value="UniProtKB-KW"/>
</dbReference>
<evidence type="ECO:0000256" key="2">
    <source>
        <dbReference type="ARBA" id="ARBA00022748"/>
    </source>
</evidence>
<dbReference type="EMBL" id="JAGTAR010000024">
    <property type="protein sequence ID" value="MBR8536896.1"/>
    <property type="molecule type" value="Genomic_DNA"/>
</dbReference>
<comment type="subcellular location">
    <subcellularLocation>
        <location evidence="1">Cell envelope</location>
    </subcellularLocation>
</comment>
<evidence type="ECO:0000259" key="5">
    <source>
        <dbReference type="PROSITE" id="PS51352"/>
    </source>
</evidence>
<dbReference type="InterPro" id="IPR036249">
    <property type="entry name" value="Thioredoxin-like_sf"/>
</dbReference>
<dbReference type="AlphaFoldDB" id="A0A941IXK8"/>
<protein>
    <submittedName>
        <fullName evidence="6">TlpA family protein disulfide reductase</fullName>
    </submittedName>
</protein>
<dbReference type="PROSITE" id="PS51352">
    <property type="entry name" value="THIOREDOXIN_2"/>
    <property type="match status" value="1"/>
</dbReference>
<comment type="caution">
    <text evidence="6">The sequence shown here is derived from an EMBL/GenBank/DDBJ whole genome shotgun (WGS) entry which is preliminary data.</text>
</comment>
<feature type="domain" description="Thioredoxin" evidence="5">
    <location>
        <begin position="23"/>
        <end position="172"/>
    </location>
</feature>
<dbReference type="CDD" id="cd02966">
    <property type="entry name" value="TlpA_like_family"/>
    <property type="match status" value="1"/>
</dbReference>
<accession>A0A941IXK8</accession>
<evidence type="ECO:0000256" key="3">
    <source>
        <dbReference type="ARBA" id="ARBA00023157"/>
    </source>
</evidence>
<dbReference type="PANTHER" id="PTHR42852">
    <property type="entry name" value="THIOL:DISULFIDE INTERCHANGE PROTEIN DSBE"/>
    <property type="match status" value="1"/>
</dbReference>
<evidence type="ECO:0000256" key="1">
    <source>
        <dbReference type="ARBA" id="ARBA00004196"/>
    </source>
</evidence>
<keyword evidence="3" id="KW-1015">Disulfide bond</keyword>
<evidence type="ECO:0000256" key="4">
    <source>
        <dbReference type="ARBA" id="ARBA00023284"/>
    </source>
</evidence>
<organism evidence="6 7">
    <name type="scientific">Carboxylicivirga sediminis</name>
    <dbReference type="NCBI Taxonomy" id="2006564"/>
    <lineage>
        <taxon>Bacteria</taxon>
        <taxon>Pseudomonadati</taxon>
        <taxon>Bacteroidota</taxon>
        <taxon>Bacteroidia</taxon>
        <taxon>Marinilabiliales</taxon>
        <taxon>Marinilabiliaceae</taxon>
        <taxon>Carboxylicivirga</taxon>
    </lineage>
</organism>
<keyword evidence="4" id="KW-0676">Redox-active center</keyword>
<reference evidence="6" key="1">
    <citation type="journal article" date="2018" name="Int. J. Syst. Evol. Microbiol.">
        <title>Carboxylicivirga sediminis sp. nov., isolated from coastal sediment.</title>
        <authorList>
            <person name="Wang F.Q."/>
            <person name="Ren L.H."/>
            <person name="Zou R.J."/>
            <person name="Sun Y.Z."/>
            <person name="Liu X.J."/>
            <person name="Jiang F."/>
            <person name="Liu L.J."/>
        </authorList>
    </citation>
    <scope>NUCLEOTIDE SEQUENCE</scope>
    <source>
        <strain evidence="6">JR1</strain>
    </source>
</reference>
<dbReference type="RefSeq" id="WP_212191922.1">
    <property type="nucleotide sequence ID" value="NZ_JAGTAR010000024.1"/>
</dbReference>
<dbReference type="InterPro" id="IPR050553">
    <property type="entry name" value="Thioredoxin_ResA/DsbE_sf"/>
</dbReference>
<dbReference type="GO" id="GO:0030313">
    <property type="term" value="C:cell envelope"/>
    <property type="evidence" value="ECO:0007669"/>
    <property type="project" value="UniProtKB-SubCell"/>
</dbReference>
<dbReference type="InterPro" id="IPR017937">
    <property type="entry name" value="Thioredoxin_CS"/>
</dbReference>
<dbReference type="Gene3D" id="3.40.30.10">
    <property type="entry name" value="Glutaredoxin"/>
    <property type="match status" value="1"/>
</dbReference>
<sequence length="176" mass="19636">MKNTIVAILILLAINTSLYGQGLKVGDQAPEIIQQSTNGESLSLSSLKGYVVLVDFWASWCGPCRKENPVLVEAYKQYKDASFSGAKGFVILSVSLDMKEAAWKKAIADDGLIWPHHTSDLKGWRNEAAKTYGVRSIPANYLIDADGEIVATNLRGDELGKKLRKLQRKGWYRFWE</sequence>
<dbReference type="InterPro" id="IPR013740">
    <property type="entry name" value="Redoxin"/>
</dbReference>
<keyword evidence="7" id="KW-1185">Reference proteome</keyword>
<name>A0A941IXK8_9BACT</name>
<gene>
    <name evidence="6" type="ORF">KDU71_15090</name>
</gene>
<dbReference type="Proteomes" id="UP000679220">
    <property type="component" value="Unassembled WGS sequence"/>
</dbReference>
<evidence type="ECO:0000313" key="6">
    <source>
        <dbReference type="EMBL" id="MBR8536896.1"/>
    </source>
</evidence>